<dbReference type="PANTHER" id="PTHR36688:SF2">
    <property type="entry name" value="ENDONUCLEASE_EXONUCLEASE_PHOSPHATASE DOMAIN-CONTAINING PROTEIN"/>
    <property type="match status" value="1"/>
</dbReference>
<accession>A0A811UXU9</accession>
<dbReference type="CDD" id="cd01650">
    <property type="entry name" value="RT_nLTR_like"/>
    <property type="match status" value="1"/>
</dbReference>
<dbReference type="Gene3D" id="3.30.420.10">
    <property type="entry name" value="Ribonuclease H-like superfamily/Ribonuclease H"/>
    <property type="match status" value="1"/>
</dbReference>
<evidence type="ECO:0000259" key="1">
    <source>
        <dbReference type="PROSITE" id="PS50878"/>
    </source>
</evidence>
<evidence type="ECO:0000259" key="2">
    <source>
        <dbReference type="PROSITE" id="PS50879"/>
    </source>
</evidence>
<dbReference type="GO" id="GO:0004523">
    <property type="term" value="F:RNA-DNA hybrid ribonuclease activity"/>
    <property type="evidence" value="ECO:0007669"/>
    <property type="project" value="InterPro"/>
</dbReference>
<dbReference type="InterPro" id="IPR000477">
    <property type="entry name" value="RT_dom"/>
</dbReference>
<feature type="domain" description="Reverse transcriptase" evidence="1">
    <location>
        <begin position="481"/>
        <end position="752"/>
    </location>
</feature>
<evidence type="ECO:0000313" key="3">
    <source>
        <dbReference type="EMBL" id="CAD7004082.1"/>
    </source>
</evidence>
<dbReference type="SUPFAM" id="SSF56219">
    <property type="entry name" value="DNase I-like"/>
    <property type="match status" value="1"/>
</dbReference>
<dbReference type="SUPFAM" id="SSF56672">
    <property type="entry name" value="DNA/RNA polymerases"/>
    <property type="match status" value="1"/>
</dbReference>
<comment type="caution">
    <text evidence="3">The sequence shown here is derived from an EMBL/GenBank/DDBJ whole genome shotgun (WGS) entry which is preliminary data.</text>
</comment>
<evidence type="ECO:0000313" key="4">
    <source>
        <dbReference type="Proteomes" id="UP000606786"/>
    </source>
</evidence>
<dbReference type="Gene3D" id="3.60.10.10">
    <property type="entry name" value="Endonuclease/exonuclease/phosphatase"/>
    <property type="match status" value="1"/>
</dbReference>
<dbReference type="InterPro" id="IPR052560">
    <property type="entry name" value="RdDP_mobile_element"/>
</dbReference>
<dbReference type="CDD" id="cd09276">
    <property type="entry name" value="Rnase_HI_RT_non_LTR"/>
    <property type="match status" value="1"/>
</dbReference>
<organism evidence="3 4">
    <name type="scientific">Ceratitis capitata</name>
    <name type="common">Mediterranean fruit fly</name>
    <name type="synonym">Tephritis capitata</name>
    <dbReference type="NCBI Taxonomy" id="7213"/>
    <lineage>
        <taxon>Eukaryota</taxon>
        <taxon>Metazoa</taxon>
        <taxon>Ecdysozoa</taxon>
        <taxon>Arthropoda</taxon>
        <taxon>Hexapoda</taxon>
        <taxon>Insecta</taxon>
        <taxon>Pterygota</taxon>
        <taxon>Neoptera</taxon>
        <taxon>Endopterygota</taxon>
        <taxon>Diptera</taxon>
        <taxon>Brachycera</taxon>
        <taxon>Muscomorpha</taxon>
        <taxon>Tephritoidea</taxon>
        <taxon>Tephritidae</taxon>
        <taxon>Ceratitis</taxon>
        <taxon>Ceratitis</taxon>
    </lineage>
</organism>
<dbReference type="OrthoDB" id="8067603at2759"/>
<gene>
    <name evidence="3" type="ORF">CCAP1982_LOCUS12505</name>
</gene>
<dbReference type="InterPro" id="IPR012337">
    <property type="entry name" value="RNaseH-like_sf"/>
</dbReference>
<dbReference type="GO" id="GO:0003676">
    <property type="term" value="F:nucleic acid binding"/>
    <property type="evidence" value="ECO:0007669"/>
    <property type="project" value="InterPro"/>
</dbReference>
<keyword evidence="4" id="KW-1185">Reference proteome</keyword>
<dbReference type="InterPro" id="IPR036691">
    <property type="entry name" value="Endo/exonu/phosph_ase_sf"/>
</dbReference>
<protein>
    <submittedName>
        <fullName evidence="3">(Mediterranean fruit fly) hypothetical protein</fullName>
    </submittedName>
</protein>
<dbReference type="Pfam" id="PF00075">
    <property type="entry name" value="RNase_H"/>
    <property type="match status" value="1"/>
</dbReference>
<dbReference type="PANTHER" id="PTHR36688">
    <property type="entry name" value="ENDO/EXONUCLEASE/PHOSPHATASE DOMAIN-CONTAINING PROTEIN"/>
    <property type="match status" value="1"/>
</dbReference>
<name>A0A811UXU9_CERCA</name>
<dbReference type="GO" id="GO:0042575">
    <property type="term" value="C:DNA polymerase complex"/>
    <property type="evidence" value="ECO:0007669"/>
    <property type="project" value="UniProtKB-ARBA"/>
</dbReference>
<dbReference type="Pfam" id="PF00078">
    <property type="entry name" value="RVT_1"/>
    <property type="match status" value="1"/>
</dbReference>
<dbReference type="InterPro" id="IPR005135">
    <property type="entry name" value="Endo/exonuclease/phosphatase"/>
</dbReference>
<dbReference type="InterPro" id="IPR036397">
    <property type="entry name" value="RNaseH_sf"/>
</dbReference>
<sequence length="1142" mass="130476">MVKILQWNLNGYWNNLQELQLLMRECNPEVVALQETHIPHNTIPYIPQRYVGYFHNICTNNSSKQGVCLMIKKEIPHKRLDTRSNISAIAVEMNIGFKITVISLYIPPSQNFTSTDILSTLNNISTPLILMGDFNSWSSLWGSTTGNSRGKAVEDALLASNLIILNDGSPTHFSTHQTFTNVDISFCSASIAPKCSWEIYKDLWGSDHFPIITSIDTEFEKDRHKFHPKFITDKADWVRFQYCCDSLSQKNPISQNINQEAATIKKILRTASHYNIPQTKKRTNKPSVPWWSNNLSSLRLKKQRAWANYKHQQTEINLINYKKANAEFRYQLKLAKRNCFNQLTSSINPNSSPREIWQNIRLFTGNFKKSYIKVIDSEQGCLDSKEKISKFFASTWSNYSRDSNFGQSFISEKNKITSLEYDPGFLSNAAREIENPITIFELEQVLLSVKGKTPSHDRISYPIIKNVSIEVKIRILELFNKIFERGVYPQNWRNADIVPILKPNKPQDNIKSYRPISLLPCISKVLEKILARRLMWFALKEKHISPNQVAFKQGQGTADILLHLEHFVTTAISNRNHITILALDFEKAFDRIGIHVVLRQLKKWNVGKKLFNIVKSILSFRTFRVKVNNAYSDRVSLFNGIAQGSPISVIFFIIAFEEINNILKKYKIEHSIYADDVLIFSKNNNLIEIKSLFTNILDDLSVWALSSGANISYTKCNTLHICKKTSCTDFNFTYKNNVIQNVTKLKILGIIFDKTLLFKEHCKYIKNKITNRLSILKYLASKHSNVHQTTLVNIMRSLILSIIDYGLPIYGYCSKSTLAILSAPYHASVRISLRAFPTTPIQNLLAEAGLPDIENRTYQNTIRLIPKLFTSNNPILHNDVKNCLKRTRKPKRPSSIFRVVQSVKELNIPIKPIPTPTSKFPPWYVPTSGLISTLLCYSKGNTAPIIYQKMFLEIQNQWKIQGWSLIFTDGSKDNLTTSFAVVKENGHIIKTGILLPHCSVFTAEAFAISLATEFAAANKGKYIICTDSKASFSAVQNFQNQEPLICKIRTKLQQHINKIKIMWIPGHCGIAGNEYADKAAKNASHVPCLTFQPTLKADMLKLINSAAKRRTDDKWVSYLHPYKTINPTRSKPYPPNLLPSKK</sequence>
<dbReference type="Pfam" id="PF14529">
    <property type="entry name" value="Exo_endo_phos_2"/>
    <property type="match status" value="1"/>
</dbReference>
<dbReference type="CDD" id="cd09077">
    <property type="entry name" value="R1-I-EN"/>
    <property type="match status" value="1"/>
</dbReference>
<dbReference type="AlphaFoldDB" id="A0A811UXU9"/>
<reference evidence="3" key="1">
    <citation type="submission" date="2020-11" db="EMBL/GenBank/DDBJ databases">
        <authorList>
            <person name="Whitehead M."/>
        </authorList>
    </citation>
    <scope>NUCLEOTIDE SEQUENCE</scope>
    <source>
        <strain evidence="3">EGII</strain>
    </source>
</reference>
<dbReference type="SUPFAM" id="SSF53098">
    <property type="entry name" value="Ribonuclease H-like"/>
    <property type="match status" value="1"/>
</dbReference>
<dbReference type="EMBL" id="CAJHJT010000034">
    <property type="protein sequence ID" value="CAD7004082.1"/>
    <property type="molecule type" value="Genomic_DNA"/>
</dbReference>
<dbReference type="InterPro" id="IPR002156">
    <property type="entry name" value="RNaseH_domain"/>
</dbReference>
<dbReference type="PROSITE" id="PS50879">
    <property type="entry name" value="RNASE_H_1"/>
    <property type="match status" value="1"/>
</dbReference>
<dbReference type="PROSITE" id="PS50878">
    <property type="entry name" value="RT_POL"/>
    <property type="match status" value="1"/>
</dbReference>
<dbReference type="InterPro" id="IPR043502">
    <property type="entry name" value="DNA/RNA_pol_sf"/>
</dbReference>
<dbReference type="GO" id="GO:0071897">
    <property type="term" value="P:DNA biosynthetic process"/>
    <property type="evidence" value="ECO:0007669"/>
    <property type="project" value="UniProtKB-ARBA"/>
</dbReference>
<feature type="domain" description="RNase H type-1" evidence="2">
    <location>
        <begin position="960"/>
        <end position="1085"/>
    </location>
</feature>
<dbReference type="Proteomes" id="UP000606786">
    <property type="component" value="Unassembled WGS sequence"/>
</dbReference>
<proteinExistence type="predicted"/>